<gene>
    <name evidence="5" type="ORF">DIJ64_13290</name>
</gene>
<dbReference type="PANTHER" id="PTHR31956">
    <property type="entry name" value="NON-SPECIFIC PHOSPHOLIPASE C4-RELATED"/>
    <property type="match status" value="1"/>
</dbReference>
<evidence type="ECO:0000313" key="5">
    <source>
        <dbReference type="EMBL" id="AWV48682.1"/>
    </source>
</evidence>
<protein>
    <recommendedName>
        <fullName evidence="7">Phospholipase C</fullName>
    </recommendedName>
</protein>
<dbReference type="GO" id="GO:0042578">
    <property type="term" value="F:phosphoric ester hydrolase activity"/>
    <property type="evidence" value="ECO:0007669"/>
    <property type="project" value="UniProtKB-ARBA"/>
</dbReference>
<evidence type="ECO:0000313" key="6">
    <source>
        <dbReference type="Proteomes" id="UP000249682"/>
    </source>
</evidence>
<dbReference type="AlphaFoldDB" id="A0AAD0P7I3"/>
<dbReference type="Gene3D" id="3.40.720.10">
    <property type="entry name" value="Alkaline Phosphatase, subunit A"/>
    <property type="match status" value="1"/>
</dbReference>
<keyword evidence="2" id="KW-0378">Hydrolase</keyword>
<dbReference type="InterPro" id="IPR017850">
    <property type="entry name" value="Alkaline_phosphatase_core_sf"/>
</dbReference>
<evidence type="ECO:0000256" key="2">
    <source>
        <dbReference type="ARBA" id="ARBA00022801"/>
    </source>
</evidence>
<evidence type="ECO:0000256" key="3">
    <source>
        <dbReference type="ARBA" id="ARBA00023026"/>
    </source>
</evidence>
<feature type="region of interest" description="Disordered" evidence="4">
    <location>
        <begin position="1"/>
        <end position="23"/>
    </location>
</feature>
<reference evidence="5 6" key="1">
    <citation type="submission" date="2018-05" db="EMBL/GenBank/DDBJ databases">
        <title>Evolution of small genomes with special reference to Mycobacterium leprae.</title>
        <authorList>
            <person name="Mohanty P.S."/>
            <person name="Bansal A.K."/>
            <person name="Gupta U.D."/>
            <person name="Naaz F."/>
            <person name="Dwivedi V.D."/>
            <person name="Singh H."/>
            <person name="Gupta G."/>
            <person name="Sharma S."/>
            <person name="Arora M."/>
        </authorList>
    </citation>
    <scope>NUCLEOTIDE SEQUENCE [LARGE SCALE GENOMIC DNA]</scope>
    <source>
        <strain evidence="5 6">MRHRU-235-G</strain>
    </source>
</reference>
<keyword evidence="3" id="KW-0843">Virulence</keyword>
<proteinExistence type="predicted"/>
<sequence>MHGKPGPSAAERDRQGQLHRYGHPPKYSLSDFWAPVDVGDLPAMSILKPLGYQDMHAGYSGPLDEQQFLVNMVNHLRKHPKWWDMAIIIAYDDSDGLYDHQPPLVV</sequence>
<accession>A0AAD0P7I3</accession>
<dbReference type="Pfam" id="PF04185">
    <property type="entry name" value="Phosphoesterase"/>
    <property type="match status" value="1"/>
</dbReference>
<dbReference type="InterPro" id="IPR007312">
    <property type="entry name" value="Phosphoesterase"/>
</dbReference>
<evidence type="ECO:0000256" key="4">
    <source>
        <dbReference type="SAM" id="MobiDB-lite"/>
    </source>
</evidence>
<dbReference type="EMBL" id="CP029543">
    <property type="protein sequence ID" value="AWV48682.1"/>
    <property type="molecule type" value="Genomic_DNA"/>
</dbReference>
<dbReference type="PANTHER" id="PTHR31956:SF1">
    <property type="entry name" value="NON-SPECIFIC PHOSPHOLIPASE C1"/>
    <property type="match status" value="1"/>
</dbReference>
<organism evidence="5 6">
    <name type="scientific">Mycobacterium leprae</name>
    <dbReference type="NCBI Taxonomy" id="1769"/>
    <lineage>
        <taxon>Bacteria</taxon>
        <taxon>Bacillati</taxon>
        <taxon>Actinomycetota</taxon>
        <taxon>Actinomycetes</taxon>
        <taxon>Mycobacteriales</taxon>
        <taxon>Mycobacteriaceae</taxon>
        <taxon>Mycobacterium</taxon>
    </lineage>
</organism>
<name>A0AAD0P7I3_MYCLR</name>
<evidence type="ECO:0000256" key="1">
    <source>
        <dbReference type="ARBA" id="ARBA00022525"/>
    </source>
</evidence>
<dbReference type="RefSeq" id="WP_081439381.1">
    <property type="nucleotide sequence ID" value="NZ_CP029543.1"/>
</dbReference>
<dbReference type="Proteomes" id="UP000249682">
    <property type="component" value="Chromosome"/>
</dbReference>
<evidence type="ECO:0008006" key="7">
    <source>
        <dbReference type="Google" id="ProtNLM"/>
    </source>
</evidence>
<keyword evidence="1" id="KW-0964">Secreted</keyword>